<evidence type="ECO:0000256" key="1">
    <source>
        <dbReference type="SAM" id="MobiDB-lite"/>
    </source>
</evidence>
<keyword evidence="3" id="KW-1185">Reference proteome</keyword>
<feature type="region of interest" description="Disordered" evidence="1">
    <location>
        <begin position="1"/>
        <end position="68"/>
    </location>
</feature>
<accession>A0A2R6WFT1</accession>
<gene>
    <name evidence="2" type="ORF">MARPO_0096s0055</name>
</gene>
<reference evidence="3" key="1">
    <citation type="journal article" date="2017" name="Cell">
        <title>Insights into land plant evolution garnered from the Marchantia polymorpha genome.</title>
        <authorList>
            <person name="Bowman J.L."/>
            <person name="Kohchi T."/>
            <person name="Yamato K.T."/>
            <person name="Jenkins J."/>
            <person name="Shu S."/>
            <person name="Ishizaki K."/>
            <person name="Yamaoka S."/>
            <person name="Nishihama R."/>
            <person name="Nakamura Y."/>
            <person name="Berger F."/>
            <person name="Adam C."/>
            <person name="Aki S.S."/>
            <person name="Althoff F."/>
            <person name="Araki T."/>
            <person name="Arteaga-Vazquez M.A."/>
            <person name="Balasubrmanian S."/>
            <person name="Barry K."/>
            <person name="Bauer D."/>
            <person name="Boehm C.R."/>
            <person name="Briginshaw L."/>
            <person name="Caballero-Perez J."/>
            <person name="Catarino B."/>
            <person name="Chen F."/>
            <person name="Chiyoda S."/>
            <person name="Chovatia M."/>
            <person name="Davies K.M."/>
            <person name="Delmans M."/>
            <person name="Demura T."/>
            <person name="Dierschke T."/>
            <person name="Dolan L."/>
            <person name="Dorantes-Acosta A.E."/>
            <person name="Eklund D.M."/>
            <person name="Florent S.N."/>
            <person name="Flores-Sandoval E."/>
            <person name="Fujiyama A."/>
            <person name="Fukuzawa H."/>
            <person name="Galik B."/>
            <person name="Grimanelli D."/>
            <person name="Grimwood J."/>
            <person name="Grossniklaus U."/>
            <person name="Hamada T."/>
            <person name="Haseloff J."/>
            <person name="Hetherington A.J."/>
            <person name="Higo A."/>
            <person name="Hirakawa Y."/>
            <person name="Hundley H.N."/>
            <person name="Ikeda Y."/>
            <person name="Inoue K."/>
            <person name="Inoue S.I."/>
            <person name="Ishida S."/>
            <person name="Jia Q."/>
            <person name="Kakita M."/>
            <person name="Kanazawa T."/>
            <person name="Kawai Y."/>
            <person name="Kawashima T."/>
            <person name="Kennedy M."/>
            <person name="Kinose K."/>
            <person name="Kinoshita T."/>
            <person name="Kohara Y."/>
            <person name="Koide E."/>
            <person name="Komatsu K."/>
            <person name="Kopischke S."/>
            <person name="Kubo M."/>
            <person name="Kyozuka J."/>
            <person name="Lagercrantz U."/>
            <person name="Lin S.S."/>
            <person name="Lindquist E."/>
            <person name="Lipzen A.M."/>
            <person name="Lu C.W."/>
            <person name="De Luna E."/>
            <person name="Martienssen R.A."/>
            <person name="Minamino N."/>
            <person name="Mizutani M."/>
            <person name="Mizutani M."/>
            <person name="Mochizuki N."/>
            <person name="Monte I."/>
            <person name="Mosher R."/>
            <person name="Nagasaki H."/>
            <person name="Nakagami H."/>
            <person name="Naramoto S."/>
            <person name="Nishitani K."/>
            <person name="Ohtani M."/>
            <person name="Okamoto T."/>
            <person name="Okumura M."/>
            <person name="Phillips J."/>
            <person name="Pollak B."/>
            <person name="Reinders A."/>
            <person name="Rovekamp M."/>
            <person name="Sano R."/>
            <person name="Sawa S."/>
            <person name="Schmid M.W."/>
            <person name="Shirakawa M."/>
            <person name="Solano R."/>
            <person name="Spunde A."/>
            <person name="Suetsugu N."/>
            <person name="Sugano S."/>
            <person name="Sugiyama A."/>
            <person name="Sun R."/>
            <person name="Suzuki Y."/>
            <person name="Takenaka M."/>
            <person name="Takezawa D."/>
            <person name="Tomogane H."/>
            <person name="Tsuzuki M."/>
            <person name="Ueda T."/>
            <person name="Umeda M."/>
            <person name="Ward J.M."/>
            <person name="Watanabe Y."/>
            <person name="Yazaki K."/>
            <person name="Yokoyama R."/>
            <person name="Yoshitake Y."/>
            <person name="Yotsui I."/>
            <person name="Zachgo S."/>
            <person name="Schmutz J."/>
        </authorList>
    </citation>
    <scope>NUCLEOTIDE SEQUENCE [LARGE SCALE GENOMIC DNA]</scope>
    <source>
        <strain evidence="3">Tak-1</strain>
    </source>
</reference>
<protein>
    <submittedName>
        <fullName evidence="2">Uncharacterized protein</fullName>
    </submittedName>
</protein>
<proteinExistence type="predicted"/>
<sequence>MRDVERCPDAAPPASQLSRLESIRLEGQRGRARGARLFSSERNRAAELPPWRKIAPADKSSLPERSHV</sequence>
<dbReference type="EMBL" id="KZ772768">
    <property type="protein sequence ID" value="PTQ32710.1"/>
    <property type="molecule type" value="Genomic_DNA"/>
</dbReference>
<organism evidence="2 3">
    <name type="scientific">Marchantia polymorpha</name>
    <name type="common">Common liverwort</name>
    <name type="synonym">Marchantia aquatica</name>
    <dbReference type="NCBI Taxonomy" id="3197"/>
    <lineage>
        <taxon>Eukaryota</taxon>
        <taxon>Viridiplantae</taxon>
        <taxon>Streptophyta</taxon>
        <taxon>Embryophyta</taxon>
        <taxon>Marchantiophyta</taxon>
        <taxon>Marchantiopsida</taxon>
        <taxon>Marchantiidae</taxon>
        <taxon>Marchantiales</taxon>
        <taxon>Marchantiaceae</taxon>
        <taxon>Marchantia</taxon>
    </lineage>
</organism>
<name>A0A2R6WFT1_MARPO</name>
<dbReference type="Proteomes" id="UP000244005">
    <property type="component" value="Unassembled WGS sequence"/>
</dbReference>
<dbReference type="AlphaFoldDB" id="A0A2R6WFT1"/>
<evidence type="ECO:0000313" key="3">
    <source>
        <dbReference type="Proteomes" id="UP000244005"/>
    </source>
</evidence>
<dbReference type="Gramene" id="Mp1g09450.1">
    <property type="protein sequence ID" value="Mp1g09450.1.cds"/>
    <property type="gene ID" value="Mp1g09450"/>
</dbReference>
<evidence type="ECO:0000313" key="2">
    <source>
        <dbReference type="EMBL" id="PTQ32710.1"/>
    </source>
</evidence>